<keyword evidence="2" id="KW-1185">Reference proteome</keyword>
<gene>
    <name evidence="1" type="ORF">NZH93_45505</name>
</gene>
<name>A0A9X2VXQ9_9PSEU</name>
<dbReference type="Proteomes" id="UP001141259">
    <property type="component" value="Unassembled WGS sequence"/>
</dbReference>
<sequence length="104" mass="11196">MLTGGFGRGGLVVGVAAAELRADERGDGDDLVVVGGAHGEVIDYDVIEDHITADTGLLRVTNISYDEWSGEPVRQHIKRRTGVPMYPVPQTYKGVTHGMTELMT</sequence>
<dbReference type="EMBL" id="JANYMP010000041">
    <property type="protein sequence ID" value="MCS7484132.1"/>
    <property type="molecule type" value="Genomic_DNA"/>
</dbReference>
<evidence type="ECO:0000313" key="1">
    <source>
        <dbReference type="EMBL" id="MCS7484132.1"/>
    </source>
</evidence>
<dbReference type="AlphaFoldDB" id="A0A9X2VXQ9"/>
<protein>
    <submittedName>
        <fullName evidence="1">Uncharacterized protein</fullName>
    </submittedName>
</protein>
<reference evidence="1" key="1">
    <citation type="submission" date="2022-08" db="EMBL/GenBank/DDBJ databases">
        <authorList>
            <person name="Tistechok S."/>
            <person name="Samborskyy M."/>
            <person name="Roman I."/>
        </authorList>
    </citation>
    <scope>NUCLEOTIDE SEQUENCE</scope>
    <source>
        <strain evidence="1">DSM 103496</strain>
    </source>
</reference>
<evidence type="ECO:0000313" key="2">
    <source>
        <dbReference type="Proteomes" id="UP001141259"/>
    </source>
</evidence>
<comment type="caution">
    <text evidence="1">The sequence shown here is derived from an EMBL/GenBank/DDBJ whole genome shotgun (WGS) entry which is preliminary data.</text>
</comment>
<dbReference type="RefSeq" id="WP_259629585.1">
    <property type="nucleotide sequence ID" value="NZ_JANYMP010000041.1"/>
</dbReference>
<accession>A0A9X2VXQ9</accession>
<proteinExistence type="predicted"/>
<organism evidence="1 2">
    <name type="scientific">Umezawaea endophytica</name>
    <dbReference type="NCBI Taxonomy" id="1654476"/>
    <lineage>
        <taxon>Bacteria</taxon>
        <taxon>Bacillati</taxon>
        <taxon>Actinomycetota</taxon>
        <taxon>Actinomycetes</taxon>
        <taxon>Pseudonocardiales</taxon>
        <taxon>Pseudonocardiaceae</taxon>
        <taxon>Umezawaea</taxon>
    </lineage>
</organism>